<comment type="subcellular location">
    <subcellularLocation>
        <location evidence="1 7">Periplasm</location>
    </subcellularLocation>
</comment>
<dbReference type="Proteomes" id="UP000308430">
    <property type="component" value="Unassembled WGS sequence"/>
</dbReference>
<keyword evidence="4 7" id="KW-0574">Periplasm</keyword>
<keyword evidence="6 7" id="KW-0676">Redox-active center</keyword>
<dbReference type="Pfam" id="PF13098">
    <property type="entry name" value="Thioredoxin_2"/>
    <property type="match status" value="1"/>
</dbReference>
<evidence type="ECO:0000256" key="6">
    <source>
        <dbReference type="ARBA" id="ARBA00023284"/>
    </source>
</evidence>
<gene>
    <name evidence="10" type="ORF">E6C76_13000</name>
</gene>
<evidence type="ECO:0000256" key="7">
    <source>
        <dbReference type="RuleBase" id="RU364038"/>
    </source>
</evidence>
<evidence type="ECO:0000256" key="5">
    <source>
        <dbReference type="ARBA" id="ARBA00023157"/>
    </source>
</evidence>
<comment type="caution">
    <text evidence="10">The sequence shown here is derived from an EMBL/GenBank/DDBJ whole genome shotgun (WGS) entry which is preliminary data.</text>
</comment>
<evidence type="ECO:0000256" key="2">
    <source>
        <dbReference type="ARBA" id="ARBA00009813"/>
    </source>
</evidence>
<evidence type="ECO:0000259" key="9">
    <source>
        <dbReference type="Pfam" id="PF13098"/>
    </source>
</evidence>
<dbReference type="InterPro" id="IPR036249">
    <property type="entry name" value="Thioredoxin-like_sf"/>
</dbReference>
<accession>A0A4S4B075</accession>
<comment type="function">
    <text evidence="7">Required for disulfide bond formation in some periplasmic proteins. Acts by transferring its disulfide bond to other proteins and is reduced in the process.</text>
</comment>
<evidence type="ECO:0000256" key="4">
    <source>
        <dbReference type="ARBA" id="ARBA00022764"/>
    </source>
</evidence>
<dbReference type="InterPro" id="IPR018950">
    <property type="entry name" value="DiS-bond_isomerase_DsbC/G_N"/>
</dbReference>
<dbReference type="OrthoDB" id="12976at2"/>
<dbReference type="InterPro" id="IPR051470">
    <property type="entry name" value="Thiol:disulfide_interchange"/>
</dbReference>
<organism evidence="10 11">
    <name type="scientific">Pseudothauera nasutitermitis</name>
    <dbReference type="NCBI Taxonomy" id="2565930"/>
    <lineage>
        <taxon>Bacteria</taxon>
        <taxon>Pseudomonadati</taxon>
        <taxon>Pseudomonadota</taxon>
        <taxon>Betaproteobacteria</taxon>
        <taxon>Rhodocyclales</taxon>
        <taxon>Zoogloeaceae</taxon>
        <taxon>Pseudothauera</taxon>
    </lineage>
</organism>
<dbReference type="PANTHER" id="PTHR35272">
    <property type="entry name" value="THIOL:DISULFIDE INTERCHANGE PROTEIN DSBC-RELATED"/>
    <property type="match status" value="1"/>
</dbReference>
<evidence type="ECO:0000313" key="10">
    <source>
        <dbReference type="EMBL" id="THF65021.1"/>
    </source>
</evidence>
<dbReference type="PANTHER" id="PTHR35272:SF3">
    <property type="entry name" value="THIOL:DISULFIDE INTERCHANGE PROTEIN DSBC"/>
    <property type="match status" value="1"/>
</dbReference>
<dbReference type="Pfam" id="PF10411">
    <property type="entry name" value="DsbC_N"/>
    <property type="match status" value="1"/>
</dbReference>
<protein>
    <recommendedName>
        <fullName evidence="7">Thiol:disulfide interchange protein</fullName>
    </recommendedName>
</protein>
<name>A0A4S4B075_9RHOO</name>
<dbReference type="SUPFAM" id="SSF54423">
    <property type="entry name" value="DsbC/DsbG N-terminal domain-like"/>
    <property type="match status" value="1"/>
</dbReference>
<dbReference type="EMBL" id="SSOC01000004">
    <property type="protein sequence ID" value="THF65021.1"/>
    <property type="molecule type" value="Genomic_DNA"/>
</dbReference>
<dbReference type="GO" id="GO:0042597">
    <property type="term" value="C:periplasmic space"/>
    <property type="evidence" value="ECO:0007669"/>
    <property type="project" value="UniProtKB-SubCell"/>
</dbReference>
<dbReference type="InterPro" id="IPR033954">
    <property type="entry name" value="DiS-bond_Isoase_DsbC/G"/>
</dbReference>
<dbReference type="SUPFAM" id="SSF52833">
    <property type="entry name" value="Thioredoxin-like"/>
    <property type="match status" value="1"/>
</dbReference>
<keyword evidence="11" id="KW-1185">Reference proteome</keyword>
<reference evidence="10 11" key="1">
    <citation type="submission" date="2019-04" db="EMBL/GenBank/DDBJ databases">
        <title>Azoarcus nasutitermitis sp. nov. isolated from termite nest.</title>
        <authorList>
            <person name="Lin S.-Y."/>
            <person name="Hameed A."/>
            <person name="Hsu Y.-H."/>
            <person name="Young C.-C."/>
        </authorList>
    </citation>
    <scope>NUCLEOTIDE SEQUENCE [LARGE SCALE GENOMIC DNA]</scope>
    <source>
        <strain evidence="10 11">CC-YHH838</strain>
    </source>
</reference>
<dbReference type="InterPro" id="IPR012336">
    <property type="entry name" value="Thioredoxin-like_fold"/>
</dbReference>
<feature type="domain" description="Thioredoxin-like fold" evidence="9">
    <location>
        <begin position="125"/>
        <end position="245"/>
    </location>
</feature>
<evidence type="ECO:0000256" key="1">
    <source>
        <dbReference type="ARBA" id="ARBA00004418"/>
    </source>
</evidence>
<dbReference type="CDD" id="cd03020">
    <property type="entry name" value="DsbA_DsbC_DsbG"/>
    <property type="match status" value="1"/>
</dbReference>
<evidence type="ECO:0000259" key="8">
    <source>
        <dbReference type="Pfam" id="PF10411"/>
    </source>
</evidence>
<comment type="similarity">
    <text evidence="2 7">Belongs to the thioredoxin family. DsbC subfamily.</text>
</comment>
<keyword evidence="5" id="KW-1015">Disulfide bond</keyword>
<feature type="domain" description="Disulphide bond isomerase DsbC/G N-terminal" evidence="8">
    <location>
        <begin position="28"/>
        <end position="92"/>
    </location>
</feature>
<feature type="signal peptide" evidence="7">
    <location>
        <begin position="1"/>
        <end position="22"/>
    </location>
</feature>
<dbReference type="AlphaFoldDB" id="A0A4S4B075"/>
<evidence type="ECO:0000313" key="11">
    <source>
        <dbReference type="Proteomes" id="UP000308430"/>
    </source>
</evidence>
<feature type="chain" id="PRO_5020870464" description="Thiol:disulfide interchange protein" evidence="7">
    <location>
        <begin position="23"/>
        <end position="253"/>
    </location>
</feature>
<evidence type="ECO:0000256" key="3">
    <source>
        <dbReference type="ARBA" id="ARBA00022729"/>
    </source>
</evidence>
<sequence length="253" mass="27223">MWACHVVPLAALALSASTGLTADTGPDETARLRAMLEAAHPGTRFTEIAPSPVAGLFEVWMEGNVAYVLMHDPRYFVFGHLFDTLTLRDLTAPRLAARQQPAEAAVPAALVFDDLPLADALETVRGTGGRRLAVFSDPACPYCRQLEAELAGIDDVTLHTFLVPFQGEALPVSIWCAADRETAWREFMLRGDESLPHAGTPCDHPVARNLALARGLGIQGTPTLVWSDGSRTEGFIDRAAIEARLRDAGGGRP</sequence>
<keyword evidence="3 7" id="KW-0732">Signal</keyword>
<dbReference type="Gene3D" id="3.10.450.70">
    <property type="entry name" value="Disulphide bond isomerase, DsbC/G, N-terminal"/>
    <property type="match status" value="1"/>
</dbReference>
<dbReference type="InterPro" id="IPR009094">
    <property type="entry name" value="DiS-bond_isomerase_DsbC/G_N_sf"/>
</dbReference>
<proteinExistence type="inferred from homology"/>
<dbReference type="Gene3D" id="3.40.30.10">
    <property type="entry name" value="Glutaredoxin"/>
    <property type="match status" value="1"/>
</dbReference>